<reference evidence="1" key="1">
    <citation type="journal article" date="2023" name="Front. Microbiol.">
        <title>Genomic-based phylogenetic and metabolic analyses of the genus Natronomonas, and description of Natronomonas aquatica sp. nov.</title>
        <authorList>
            <person name="Garcia-Roldan A."/>
            <person name="Duran-Viseras A."/>
            <person name="de la Haba R.R."/>
            <person name="Corral P."/>
            <person name="Sanchez-Porro C."/>
            <person name="Ventosa A."/>
        </authorList>
    </citation>
    <scope>NUCLEOTIDE SEQUENCE</scope>
    <source>
        <strain evidence="1">F2-12</strain>
    </source>
</reference>
<evidence type="ECO:0000313" key="2">
    <source>
        <dbReference type="Proteomes" id="UP001139494"/>
    </source>
</evidence>
<comment type="caution">
    <text evidence="1">The sequence shown here is derived from an EMBL/GenBank/DDBJ whole genome shotgun (WGS) entry which is preliminary data.</text>
</comment>
<accession>A0A9R1D7S1</accession>
<evidence type="ECO:0000313" key="1">
    <source>
        <dbReference type="EMBL" id="MCQ4334315.1"/>
    </source>
</evidence>
<dbReference type="Proteomes" id="UP001139494">
    <property type="component" value="Unassembled WGS sequence"/>
</dbReference>
<gene>
    <name evidence="1" type="ORF">KM295_12680</name>
</gene>
<protein>
    <submittedName>
        <fullName evidence="1">Uncharacterized protein</fullName>
    </submittedName>
</protein>
<organism evidence="1 2">
    <name type="scientific">Natronomonas aquatica</name>
    <dbReference type="NCBI Taxonomy" id="2841590"/>
    <lineage>
        <taxon>Archaea</taxon>
        <taxon>Methanobacteriati</taxon>
        <taxon>Methanobacteriota</taxon>
        <taxon>Stenosarchaea group</taxon>
        <taxon>Halobacteria</taxon>
        <taxon>Halobacteriales</taxon>
        <taxon>Natronomonadaceae</taxon>
        <taxon>Natronomonas</taxon>
    </lineage>
</organism>
<sequence length="291" mass="32465">MTNHTNDERTVRCPVEGCDATPLARGINLHLRRSSGGGHGPQNELPEEIDLDNLTTVGEREVEMDYPEKRDTEDVARLCPYCSQPFSGQNGVLIHLGQVAGRKNHPEDGGEFHSEDDFPEVEVDERGNVVSVVGETNTPEHTETAKAGSVPNQRVYQFIADLLADGEVQTAHRVRKRLLGIENVDRPFRSAPSHPNVFNEILEYAYDAERDQELTAALETHGVMIALGGESGLYTADEVLDLAAYLDGKDLDSWDQAGKLKDFVEFLRYSAELLQNETPPKGLHEEFQEWR</sequence>
<keyword evidence="2" id="KW-1185">Reference proteome</keyword>
<dbReference type="EMBL" id="JAHLKM010000022">
    <property type="protein sequence ID" value="MCQ4334315.1"/>
    <property type="molecule type" value="Genomic_DNA"/>
</dbReference>
<dbReference type="AlphaFoldDB" id="A0A9R1D7S1"/>
<name>A0A9R1D7S1_9EURY</name>
<dbReference type="RefSeq" id="WP_256030351.1">
    <property type="nucleotide sequence ID" value="NZ_JAHLKM010000022.1"/>
</dbReference>
<proteinExistence type="predicted"/>